<evidence type="ECO:0000313" key="2">
    <source>
        <dbReference type="EMBL" id="AOE44371.1"/>
    </source>
</evidence>
<proteinExistence type="predicted"/>
<organism evidence="2 3">
    <name type="scientific">Gordonia phage Ghobes</name>
    <dbReference type="NCBI Taxonomy" id="1887647"/>
    <lineage>
        <taxon>Viruses</taxon>
        <taxon>Duplodnaviria</taxon>
        <taxon>Heunggongvirae</taxon>
        <taxon>Uroviricota</taxon>
        <taxon>Caudoviricetes</taxon>
        <taxon>Ghobesvirus</taxon>
        <taxon>Ghobesvirus ghobes</taxon>
    </lineage>
</organism>
<evidence type="ECO:0000256" key="1">
    <source>
        <dbReference type="SAM" id="MobiDB-lite"/>
    </source>
</evidence>
<dbReference type="EMBL" id="KX557278">
    <property type="protein sequence ID" value="AOE44371.1"/>
    <property type="molecule type" value="Genomic_DNA"/>
</dbReference>
<evidence type="ECO:0000313" key="3">
    <source>
        <dbReference type="Proteomes" id="UP000203019"/>
    </source>
</evidence>
<keyword evidence="3" id="KW-1185">Reference proteome</keyword>
<dbReference type="Proteomes" id="UP000203019">
    <property type="component" value="Segment"/>
</dbReference>
<feature type="compositionally biased region" description="Acidic residues" evidence="1">
    <location>
        <begin position="80"/>
        <end position="96"/>
    </location>
</feature>
<dbReference type="RefSeq" id="YP_009281121.1">
    <property type="nucleotide sequence ID" value="NC_031028.1"/>
</dbReference>
<name>A0A1B3B056_9CAUD</name>
<dbReference type="KEGG" id="vg:29063303"/>
<reference evidence="3" key="1">
    <citation type="submission" date="2016-07" db="EMBL/GenBank/DDBJ databases">
        <authorList>
            <person name="Florea S."/>
            <person name="Webb J.S."/>
            <person name="Jaromczyk J."/>
            <person name="Schardl C.L."/>
        </authorList>
    </citation>
    <scope>NUCLEOTIDE SEQUENCE [LARGE SCALE GENOMIC DNA]</scope>
</reference>
<feature type="region of interest" description="Disordered" evidence="1">
    <location>
        <begin position="39"/>
        <end position="96"/>
    </location>
</feature>
<sequence>MFEALFALVLTLAGPHQAPAHVEVSAAASCVLDTPRGPAPCPPPVVSHGPAAPGGGNDGSTYVKPELPAYEAPSFSAPAEPEEPAEPVDEEEGGVA</sequence>
<protein>
    <submittedName>
        <fullName evidence="2">Uncharacterized protein</fullName>
    </submittedName>
</protein>
<feature type="compositionally biased region" description="Low complexity" evidence="1">
    <location>
        <begin position="68"/>
        <end position="79"/>
    </location>
</feature>
<accession>A0A1B3B056</accession>
<gene>
    <name evidence="2" type="primary">18</name>
    <name evidence="2" type="ORF">SEA_GHOBES_18</name>
</gene>
<dbReference type="GeneID" id="29063303"/>